<evidence type="ECO:0000313" key="3">
    <source>
        <dbReference type="EMBL" id="KIM36769.1"/>
    </source>
</evidence>
<keyword evidence="4" id="KW-1185">Reference proteome</keyword>
<feature type="transmembrane region" description="Helical" evidence="2">
    <location>
        <begin position="51"/>
        <end position="69"/>
    </location>
</feature>
<proteinExistence type="predicted"/>
<dbReference type="AlphaFoldDB" id="A0A0C3BXI0"/>
<sequence>MASLSDMKSVDGLPGYAPINPDGPSFAPKHQPLELGVDDRHARRQRRRRRFLRVFAVSAFLWMAAHALFRSNMFKSCFHGKHKQLESKFVVGGLEYHIPHEITLGHCVEPEEWSEPEPSADGHLTSSSSFDLSLSSENLFVLSRGHWSGGVLNVETSPDQAQDTATVHVEVKYYRERIRDLAKVCYVTREEGEAGVGIFTPTWNHGGRRRHRDHHMVFETTVVLPEVEAGSEPLQIKKFETDVPNTVHHIGDLNQKIAFDSLSLRGTNGPIDVESLLATSGSIQTTNGPIKGIFNTTKSLIIETSNSPVGVDVGLNSDKDGSEPTLIVRTSNSPLKALVSLTSASDVGGAFNVTATTSNGPLGVGFPASPVDSKLILSAKTSNSPLAVSLNPAYEGSFNLRTSSWFKAEANVDKEVVDPSGKDRKRNVVIKDVGRGSLSGSVNWEGEEGREIEGSVDLSTSNFHVRVEL</sequence>
<keyword evidence="2" id="KW-0472">Membrane</keyword>
<name>A0A0C3BXI0_HEBCY</name>
<evidence type="ECO:0000256" key="2">
    <source>
        <dbReference type="SAM" id="Phobius"/>
    </source>
</evidence>
<evidence type="ECO:0000313" key="4">
    <source>
        <dbReference type="Proteomes" id="UP000053424"/>
    </source>
</evidence>
<keyword evidence="2" id="KW-0812">Transmembrane</keyword>
<gene>
    <name evidence="3" type="ORF">M413DRAFT_13744</name>
</gene>
<reference evidence="4" key="2">
    <citation type="submission" date="2015-01" db="EMBL/GenBank/DDBJ databases">
        <title>Evolutionary Origins and Diversification of the Mycorrhizal Mutualists.</title>
        <authorList>
            <consortium name="DOE Joint Genome Institute"/>
            <consortium name="Mycorrhizal Genomics Consortium"/>
            <person name="Kohler A."/>
            <person name="Kuo A."/>
            <person name="Nagy L.G."/>
            <person name="Floudas D."/>
            <person name="Copeland A."/>
            <person name="Barry K.W."/>
            <person name="Cichocki N."/>
            <person name="Veneault-Fourrey C."/>
            <person name="LaButti K."/>
            <person name="Lindquist E.A."/>
            <person name="Lipzen A."/>
            <person name="Lundell T."/>
            <person name="Morin E."/>
            <person name="Murat C."/>
            <person name="Riley R."/>
            <person name="Ohm R."/>
            <person name="Sun H."/>
            <person name="Tunlid A."/>
            <person name="Henrissat B."/>
            <person name="Grigoriev I.V."/>
            <person name="Hibbett D.S."/>
            <person name="Martin F."/>
        </authorList>
    </citation>
    <scope>NUCLEOTIDE SEQUENCE [LARGE SCALE GENOMIC DNA]</scope>
    <source>
        <strain evidence="4">h7</strain>
    </source>
</reference>
<organism evidence="3 4">
    <name type="scientific">Hebeloma cylindrosporum</name>
    <dbReference type="NCBI Taxonomy" id="76867"/>
    <lineage>
        <taxon>Eukaryota</taxon>
        <taxon>Fungi</taxon>
        <taxon>Dikarya</taxon>
        <taxon>Basidiomycota</taxon>
        <taxon>Agaricomycotina</taxon>
        <taxon>Agaricomycetes</taxon>
        <taxon>Agaricomycetidae</taxon>
        <taxon>Agaricales</taxon>
        <taxon>Agaricineae</taxon>
        <taxon>Hymenogastraceae</taxon>
        <taxon>Hebeloma</taxon>
    </lineage>
</organism>
<keyword evidence="2" id="KW-1133">Transmembrane helix</keyword>
<dbReference type="Proteomes" id="UP000053424">
    <property type="component" value="Unassembled WGS sequence"/>
</dbReference>
<protein>
    <submittedName>
        <fullName evidence="3">Uncharacterized protein</fullName>
    </submittedName>
</protein>
<dbReference type="STRING" id="686832.A0A0C3BXI0"/>
<dbReference type="EMBL" id="KN831802">
    <property type="protein sequence ID" value="KIM36769.1"/>
    <property type="molecule type" value="Genomic_DNA"/>
</dbReference>
<accession>A0A0C3BXI0</accession>
<dbReference type="OrthoDB" id="5570013at2759"/>
<evidence type="ECO:0000256" key="1">
    <source>
        <dbReference type="SAM" id="MobiDB-lite"/>
    </source>
</evidence>
<reference evidence="3 4" key="1">
    <citation type="submission" date="2014-04" db="EMBL/GenBank/DDBJ databases">
        <authorList>
            <consortium name="DOE Joint Genome Institute"/>
            <person name="Kuo A."/>
            <person name="Gay G."/>
            <person name="Dore J."/>
            <person name="Kohler A."/>
            <person name="Nagy L.G."/>
            <person name="Floudas D."/>
            <person name="Copeland A."/>
            <person name="Barry K.W."/>
            <person name="Cichocki N."/>
            <person name="Veneault-Fourrey C."/>
            <person name="LaButti K."/>
            <person name="Lindquist E.A."/>
            <person name="Lipzen A."/>
            <person name="Lundell T."/>
            <person name="Morin E."/>
            <person name="Murat C."/>
            <person name="Sun H."/>
            <person name="Tunlid A."/>
            <person name="Henrissat B."/>
            <person name="Grigoriev I.V."/>
            <person name="Hibbett D.S."/>
            <person name="Martin F."/>
            <person name="Nordberg H.P."/>
            <person name="Cantor M.N."/>
            <person name="Hua S.X."/>
        </authorList>
    </citation>
    <scope>NUCLEOTIDE SEQUENCE [LARGE SCALE GENOMIC DNA]</scope>
    <source>
        <strain evidence="4">h7</strain>
    </source>
</reference>
<dbReference type="HOGENOM" id="CLU_037980_2_0_1"/>
<feature type="region of interest" description="Disordered" evidence="1">
    <location>
        <begin position="21"/>
        <end position="41"/>
    </location>
</feature>